<evidence type="ECO:0000313" key="2">
    <source>
        <dbReference type="Proteomes" id="UP000287651"/>
    </source>
</evidence>
<organism evidence="1 2">
    <name type="scientific">Ensete ventricosum</name>
    <name type="common">Abyssinian banana</name>
    <name type="synonym">Musa ensete</name>
    <dbReference type="NCBI Taxonomy" id="4639"/>
    <lineage>
        <taxon>Eukaryota</taxon>
        <taxon>Viridiplantae</taxon>
        <taxon>Streptophyta</taxon>
        <taxon>Embryophyta</taxon>
        <taxon>Tracheophyta</taxon>
        <taxon>Spermatophyta</taxon>
        <taxon>Magnoliopsida</taxon>
        <taxon>Liliopsida</taxon>
        <taxon>Zingiberales</taxon>
        <taxon>Musaceae</taxon>
        <taxon>Ensete</taxon>
    </lineage>
</organism>
<dbReference type="Proteomes" id="UP000287651">
    <property type="component" value="Unassembled WGS sequence"/>
</dbReference>
<proteinExistence type="predicted"/>
<sequence>MLLWLCPTSGTVRPTVAYGPRRCMAVSHGHAVLLARHLRLRGPRPPHGLLLDPCTQSWRVYSGHVLKLRA</sequence>
<gene>
    <name evidence="1" type="ORF">B296_00037219</name>
</gene>
<accession>A0A426ZCS5</accession>
<reference evidence="1 2" key="1">
    <citation type="journal article" date="2014" name="Agronomy (Basel)">
        <title>A Draft Genome Sequence for Ensete ventricosum, the Drought-Tolerant Tree Against Hunger.</title>
        <authorList>
            <person name="Harrison J."/>
            <person name="Moore K.A."/>
            <person name="Paszkiewicz K."/>
            <person name="Jones T."/>
            <person name="Grant M."/>
            <person name="Ambacheew D."/>
            <person name="Muzemil S."/>
            <person name="Studholme D.J."/>
        </authorList>
    </citation>
    <scope>NUCLEOTIDE SEQUENCE [LARGE SCALE GENOMIC DNA]</scope>
</reference>
<dbReference type="EMBL" id="AMZH03007250">
    <property type="protein sequence ID" value="RRT61781.1"/>
    <property type="molecule type" value="Genomic_DNA"/>
</dbReference>
<protein>
    <submittedName>
        <fullName evidence="1">Uncharacterized protein</fullName>
    </submittedName>
</protein>
<comment type="caution">
    <text evidence="1">The sequence shown here is derived from an EMBL/GenBank/DDBJ whole genome shotgun (WGS) entry which is preliminary data.</text>
</comment>
<evidence type="ECO:0000313" key="1">
    <source>
        <dbReference type="EMBL" id="RRT61781.1"/>
    </source>
</evidence>
<name>A0A426ZCS5_ENSVE</name>
<dbReference type="AlphaFoldDB" id="A0A426ZCS5"/>